<dbReference type="InterPro" id="IPR015943">
    <property type="entry name" value="WD40/YVTN_repeat-like_dom_sf"/>
</dbReference>
<keyword evidence="1" id="KW-0472">Membrane</keyword>
<dbReference type="Gene3D" id="2.130.10.10">
    <property type="entry name" value="YVTN repeat-like/Quinoprotein amine dehydrogenase"/>
    <property type="match status" value="4"/>
</dbReference>
<dbReference type="CDD" id="cd15482">
    <property type="entry name" value="Sialidase_non-viral"/>
    <property type="match status" value="1"/>
</dbReference>
<evidence type="ECO:0008006" key="4">
    <source>
        <dbReference type="Google" id="ProtNLM"/>
    </source>
</evidence>
<dbReference type="GO" id="GO:0010411">
    <property type="term" value="P:xyloglucan metabolic process"/>
    <property type="evidence" value="ECO:0007669"/>
    <property type="project" value="TreeGrafter"/>
</dbReference>
<evidence type="ECO:0000313" key="3">
    <source>
        <dbReference type="Proteomes" id="UP000179797"/>
    </source>
</evidence>
<comment type="caution">
    <text evidence="2">The sequence shown here is derived from an EMBL/GenBank/DDBJ whole genome shotgun (WGS) entry which is preliminary data.</text>
</comment>
<proteinExistence type="predicted"/>
<accession>A0A1S1YX51</accession>
<dbReference type="PANTHER" id="PTHR43739:SF5">
    <property type="entry name" value="EXO-ALPHA-SIALIDASE"/>
    <property type="match status" value="1"/>
</dbReference>
<reference evidence="2 3" key="1">
    <citation type="journal article" date="2012" name="Int. J. Syst. Evol. Microbiol.">
        <title>Flammeovirga pacifica sp. nov., isolated from deep-sea sediment.</title>
        <authorList>
            <person name="Xu H."/>
            <person name="Fu Y."/>
            <person name="Yang N."/>
            <person name="Ding Z."/>
            <person name="Lai Q."/>
            <person name="Zeng R."/>
        </authorList>
    </citation>
    <scope>NUCLEOTIDE SEQUENCE [LARGE SCALE GENOMIC DNA]</scope>
    <source>
        <strain evidence="3">DSM 24597 / LMG 26175 / WPAGA1</strain>
    </source>
</reference>
<name>A0A1S1YX51_FLAPC</name>
<organism evidence="2 3">
    <name type="scientific">Flammeovirga pacifica</name>
    <dbReference type="NCBI Taxonomy" id="915059"/>
    <lineage>
        <taxon>Bacteria</taxon>
        <taxon>Pseudomonadati</taxon>
        <taxon>Bacteroidota</taxon>
        <taxon>Cytophagia</taxon>
        <taxon>Cytophagales</taxon>
        <taxon>Flammeovirgaceae</taxon>
        <taxon>Flammeovirga</taxon>
    </lineage>
</organism>
<evidence type="ECO:0000313" key="2">
    <source>
        <dbReference type="EMBL" id="OHX65597.1"/>
    </source>
</evidence>
<dbReference type="NCBIfam" id="TIGR04183">
    <property type="entry name" value="Por_Secre_tail"/>
    <property type="match status" value="1"/>
</dbReference>
<protein>
    <recommendedName>
        <fullName evidence="4">Secretion system C-terminal sorting domain-containing protein</fullName>
    </recommendedName>
</protein>
<dbReference type="PANTHER" id="PTHR43739">
    <property type="entry name" value="XYLOGLUCANASE (EUROFUNG)"/>
    <property type="match status" value="1"/>
</dbReference>
<dbReference type="InterPro" id="IPR052025">
    <property type="entry name" value="Xyloglucanase_GH74"/>
</dbReference>
<dbReference type="AlphaFoldDB" id="A0A1S1YX51"/>
<feature type="transmembrane region" description="Helical" evidence="1">
    <location>
        <begin position="5"/>
        <end position="22"/>
    </location>
</feature>
<dbReference type="STRING" id="915059.NH26_04150"/>
<sequence length="1159" mass="131751">MKRLYYLIYILILTGIVSYWVYNTFYSKVEDTPFIFSHEIPQHDLEVNERRHQERIIKANQPGKFLQMMKSLRTQKGDKKSNYQIGYKQNELILNSSSSKNPYFDSLFWKENGPLNLSGTTFSVISDLNDSTQSSWFATTSSGDIWKTTNKGRKWFSITDSIPNVPITKIVQSKSKHNILYAITGETYGENFIVKGEGLIKSVDGGKNWHILNNTLKEKFQVINSIIIDPKNDKKVVISTTRQTENKKLICYILKSNDGGFTWNQVYESENIIQTLTYQPSNFNIILAGIKNKGVIKSINGGNTWGKVGNNFIMGGRINLAFAKINTSIVLCSTTGKGKKKGKLFVSMDAGTNWKRLYIDTPFEQIYGGQGWYNNFIEAHPYETYSFYIGGVNINKLSIKNFETGFSIIKPLSDAYSEYHGPNNYIQKTGLTVQKGLHPDHHQIQIINQKDSVFQMISANDGGIYVSDISKKPGEENNTWQFSSYGLHATHFYDIDKHPYQNQYIGGSQENGSWISPINPNYYSKYRRALPGDGFDLIWNKSNANKIIGSIYYNHFYLSKDGGYSFKELNNGLLDVDKDAPFYSKLANTSDRPNTLFTLGKSGVWFSEDFGESWFLSPIKNKWRLLKFMDIEISTANPDIIWAGAEMSNNFRIHVSTNGGKSFRPTSNFLYRGKEMGQVSKIVSDPIDSLSAYICFSFKGASKIIKTTDLGRTWKDISGYSDNKAKKLPDVEVYDLLVFPFNNDIIWAGTEIGIYETIDGGLSWHKLKSNFPPTAVWKIKLYQNKVIVSSQGRGIWSLILPSINTPSITTTYISKNNLHLEFDQPLNTYDSLQINIDGKKHSILPEQYIGNSLSIKNITKASTITPIAYKESLSYSGKSKKHTVYLNNNVVKHLHFDQNTNAVHELLSGDLFINNEADGFMNSLQSRHPYEINKTTFSYINKKIVISDSVSTINYKDVALINKDDFVNIQASKDLTHWKDIVTPYNSSINSDWLFTINKNDVKGAQNLEVLHSINLHDYFEAGDTINIRFKLNSTLSKNNWGWAITYFDVQGNHASEIPAINFDDIIPIQASVYPSVVKDQKINVEVLSNSDKLMNIKIMNLIGNKVLERQHIKLNKGWNNYPITLPTLTSGMYVINLEYENKITSLKFMISTESELPI</sequence>
<keyword evidence="1" id="KW-1133">Transmembrane helix</keyword>
<dbReference type="SUPFAM" id="SSF110296">
    <property type="entry name" value="Oligoxyloglucan reducing end-specific cellobiohydrolase"/>
    <property type="match status" value="2"/>
</dbReference>
<dbReference type="OrthoDB" id="9757809at2"/>
<dbReference type="RefSeq" id="WP_139262850.1">
    <property type="nucleotide sequence ID" value="NZ_JRYR02000001.1"/>
</dbReference>
<evidence type="ECO:0000256" key="1">
    <source>
        <dbReference type="SAM" id="Phobius"/>
    </source>
</evidence>
<gene>
    <name evidence="2" type="ORF">NH26_04150</name>
</gene>
<dbReference type="InterPro" id="IPR026444">
    <property type="entry name" value="Secre_tail"/>
</dbReference>
<dbReference type="Proteomes" id="UP000179797">
    <property type="component" value="Unassembled WGS sequence"/>
</dbReference>
<dbReference type="EMBL" id="JRYR02000001">
    <property type="protein sequence ID" value="OHX65597.1"/>
    <property type="molecule type" value="Genomic_DNA"/>
</dbReference>
<keyword evidence="3" id="KW-1185">Reference proteome</keyword>
<keyword evidence="1" id="KW-0812">Transmembrane</keyword>